<dbReference type="RefSeq" id="WP_171097777.1">
    <property type="nucleotide sequence ID" value="NZ_CP053084.1"/>
</dbReference>
<organism evidence="2 3">
    <name type="scientific">Limnobacter profundi</name>
    <dbReference type="NCBI Taxonomy" id="2732163"/>
    <lineage>
        <taxon>Bacteria</taxon>
        <taxon>Pseudomonadati</taxon>
        <taxon>Pseudomonadota</taxon>
        <taxon>Betaproteobacteria</taxon>
        <taxon>Burkholderiales</taxon>
        <taxon>Burkholderiaceae</taxon>
        <taxon>Limnobacter</taxon>
    </lineage>
</organism>
<dbReference type="Pfam" id="PF01584">
    <property type="entry name" value="CheW"/>
    <property type="match status" value="3"/>
</dbReference>
<dbReference type="EMBL" id="CP053084">
    <property type="protein sequence ID" value="QJR28778.1"/>
    <property type="molecule type" value="Genomic_DNA"/>
</dbReference>
<feature type="domain" description="CheW-like" evidence="1">
    <location>
        <begin position="174"/>
        <end position="326"/>
    </location>
</feature>
<evidence type="ECO:0000313" key="3">
    <source>
        <dbReference type="Proteomes" id="UP000501130"/>
    </source>
</evidence>
<dbReference type="InterPro" id="IPR036061">
    <property type="entry name" value="CheW-like_dom_sf"/>
</dbReference>
<sequence>MNDLSQYEQGFGSFRIGEMTLALPMKSVREVVPFHPLMALPCPQPWIKGGLNLRGVTIPVLDLECLLNRPGHQYTPGCILLIAHENHLLGLIADQVKALFFANPGAMHMVSSADAVGSIFAGSLMNSELNQLVQVLSTQALFDLPGLPKAEDPEPHRQSLELQTSNEDTALNTRTPLMLMQSMSTLFAVNPKDIETTVVNPVLLPSEYAGGFYKGNLDYREQTIPAIDLASYLGIGTYKQLQYAAQQAFVIRIDGNPLALLIDRVLDIVHVPHNSVIPLPGFGLPKAAQLEGALPCTTFPKEDPHSQRGPQYFVLSCQRISEDQELIELACILAKASASAQLDAKNQQGKATRGLDRLMVYRLGTEFSTPIEQVREVLPYRADIEIFERGNSMLGMLTHRNESIPVFDLAQWLGAERQSLDHESSILVVNAHGASVGFAVTSLTAIENAQWEPNVPVLGEQRQLLHGQLKTMQRLAQIGENKHQRMVEVIDLQQQVLLILDQFGLAVPTAIEAVAAPVVDPLGHSQHAAH</sequence>
<feature type="domain" description="CheW-like" evidence="1">
    <location>
        <begin position="354"/>
        <end position="501"/>
    </location>
</feature>
<keyword evidence="3" id="KW-1185">Reference proteome</keyword>
<dbReference type="InterPro" id="IPR039315">
    <property type="entry name" value="CheW"/>
</dbReference>
<dbReference type="Gene3D" id="2.40.50.180">
    <property type="entry name" value="CheA-289, Domain 4"/>
    <property type="match status" value="3"/>
</dbReference>
<dbReference type="PANTHER" id="PTHR22617:SF23">
    <property type="entry name" value="CHEMOTAXIS PROTEIN CHEW"/>
    <property type="match status" value="1"/>
</dbReference>
<dbReference type="PROSITE" id="PS50851">
    <property type="entry name" value="CHEW"/>
    <property type="match status" value="3"/>
</dbReference>
<evidence type="ECO:0000259" key="1">
    <source>
        <dbReference type="PROSITE" id="PS50851"/>
    </source>
</evidence>
<dbReference type="Proteomes" id="UP000501130">
    <property type="component" value="Chromosome"/>
</dbReference>
<feature type="domain" description="CheW-like" evidence="1">
    <location>
        <begin position="8"/>
        <end position="147"/>
    </location>
</feature>
<dbReference type="InterPro" id="IPR002545">
    <property type="entry name" value="CheW-lke_dom"/>
</dbReference>
<evidence type="ECO:0000313" key="2">
    <source>
        <dbReference type="EMBL" id="QJR28778.1"/>
    </source>
</evidence>
<proteinExistence type="predicted"/>
<gene>
    <name evidence="2" type="ORF">HKT17_03170</name>
</gene>
<name>A0ABX6N3W5_9BURK</name>
<dbReference type="SUPFAM" id="SSF50341">
    <property type="entry name" value="CheW-like"/>
    <property type="match status" value="3"/>
</dbReference>
<protein>
    <submittedName>
        <fullName evidence="2">Chemotaxis protein CheW</fullName>
    </submittedName>
</protein>
<reference evidence="2 3" key="1">
    <citation type="submission" date="2020-05" db="EMBL/GenBank/DDBJ databases">
        <title>Compete genome of Limnobacter sp. SAORIC-580.</title>
        <authorList>
            <person name="Song J."/>
            <person name="Cho J.-C."/>
        </authorList>
    </citation>
    <scope>NUCLEOTIDE SEQUENCE [LARGE SCALE GENOMIC DNA]</scope>
    <source>
        <strain evidence="2 3">SAORIC-580</strain>
    </source>
</reference>
<dbReference type="SMART" id="SM00260">
    <property type="entry name" value="CheW"/>
    <property type="match status" value="2"/>
</dbReference>
<dbReference type="PANTHER" id="PTHR22617">
    <property type="entry name" value="CHEMOTAXIS SENSOR HISTIDINE KINASE-RELATED"/>
    <property type="match status" value="1"/>
</dbReference>
<accession>A0ABX6N3W5</accession>
<dbReference type="Gene3D" id="2.30.30.40">
    <property type="entry name" value="SH3 Domains"/>
    <property type="match status" value="2"/>
</dbReference>